<dbReference type="SMART" id="SM01012">
    <property type="entry name" value="ANTAR"/>
    <property type="match status" value="1"/>
</dbReference>
<dbReference type="PROSITE" id="PS50921">
    <property type="entry name" value="ANTAR"/>
    <property type="match status" value="1"/>
</dbReference>
<dbReference type="Proteomes" id="UP000677016">
    <property type="component" value="Unassembled WGS sequence"/>
</dbReference>
<dbReference type="Pfam" id="PF08447">
    <property type="entry name" value="PAS_3"/>
    <property type="match status" value="1"/>
</dbReference>
<name>A0A941DAC0_9MICO</name>
<dbReference type="InterPro" id="IPR035965">
    <property type="entry name" value="PAS-like_dom_sf"/>
</dbReference>
<feature type="domain" description="ANTAR" evidence="1">
    <location>
        <begin position="131"/>
        <end position="192"/>
    </location>
</feature>
<dbReference type="RefSeq" id="WP_211603358.1">
    <property type="nucleotide sequence ID" value="NZ_JAGSNF010000017.1"/>
</dbReference>
<dbReference type="EMBL" id="JAGSNF010000017">
    <property type="protein sequence ID" value="MBR7744033.1"/>
    <property type="molecule type" value="Genomic_DNA"/>
</dbReference>
<accession>A0A941DAC0</accession>
<evidence type="ECO:0000313" key="3">
    <source>
        <dbReference type="Proteomes" id="UP000677016"/>
    </source>
</evidence>
<dbReference type="Gene3D" id="1.10.10.10">
    <property type="entry name" value="Winged helix-like DNA-binding domain superfamily/Winged helix DNA-binding domain"/>
    <property type="match status" value="1"/>
</dbReference>
<reference evidence="2" key="1">
    <citation type="submission" date="2021-04" db="EMBL/GenBank/DDBJ databases">
        <title>Phycicoccus avicenniae sp. nov., a novel endophytic actinomycetes isolated from branch of Avicennia mariana.</title>
        <authorList>
            <person name="Tuo L."/>
        </authorList>
    </citation>
    <scope>NUCLEOTIDE SEQUENCE</scope>
    <source>
        <strain evidence="2">BSK3Z-2</strain>
    </source>
</reference>
<proteinExistence type="predicted"/>
<dbReference type="SUPFAM" id="SSF55785">
    <property type="entry name" value="PYP-like sensor domain (PAS domain)"/>
    <property type="match status" value="1"/>
</dbReference>
<organism evidence="2 3">
    <name type="scientific">Phycicoccus avicenniae</name>
    <dbReference type="NCBI Taxonomy" id="2828860"/>
    <lineage>
        <taxon>Bacteria</taxon>
        <taxon>Bacillati</taxon>
        <taxon>Actinomycetota</taxon>
        <taxon>Actinomycetes</taxon>
        <taxon>Micrococcales</taxon>
        <taxon>Intrasporangiaceae</taxon>
        <taxon>Phycicoccus</taxon>
    </lineage>
</organism>
<dbReference type="GO" id="GO:0003723">
    <property type="term" value="F:RNA binding"/>
    <property type="evidence" value="ECO:0007669"/>
    <property type="project" value="InterPro"/>
</dbReference>
<dbReference type="InterPro" id="IPR036388">
    <property type="entry name" value="WH-like_DNA-bd_sf"/>
</dbReference>
<comment type="caution">
    <text evidence="2">The sequence shown here is derived from an EMBL/GenBank/DDBJ whole genome shotgun (WGS) entry which is preliminary data.</text>
</comment>
<dbReference type="Gene3D" id="3.30.450.20">
    <property type="entry name" value="PAS domain"/>
    <property type="match status" value="1"/>
</dbReference>
<keyword evidence="3" id="KW-1185">Reference proteome</keyword>
<dbReference type="InterPro" id="IPR013655">
    <property type="entry name" value="PAS_fold_3"/>
</dbReference>
<protein>
    <submittedName>
        <fullName evidence="2">PAS and ANTAR domain-containing protein</fullName>
    </submittedName>
</protein>
<gene>
    <name evidence="2" type="ORF">KC207_12100</name>
</gene>
<dbReference type="InterPro" id="IPR005561">
    <property type="entry name" value="ANTAR"/>
</dbReference>
<sequence>MTDDRAATEEGAGQGPAPIFGEGFYEFASRQWTWNADMYRVLGLTDDGTPAERLVFARMAPGDVESVRATLDRVLADPGPFAGQYRVLDDAGRERSIAFVGDLERGPDGAPVLDAGGRPVRLRGMGFDVSVAARVAAAEAVTAATADRAAIEQVKGALMFAYGLDANAAFGVLTRYSQRGNVKLAVVARRAAELLGDQPTPGTEGSLLHVLERALGSVDPDLDGAADAG</sequence>
<evidence type="ECO:0000313" key="2">
    <source>
        <dbReference type="EMBL" id="MBR7744033.1"/>
    </source>
</evidence>
<evidence type="ECO:0000259" key="1">
    <source>
        <dbReference type="PROSITE" id="PS50921"/>
    </source>
</evidence>
<dbReference type="AlphaFoldDB" id="A0A941DAC0"/>
<dbReference type="Pfam" id="PF03861">
    <property type="entry name" value="ANTAR"/>
    <property type="match status" value="1"/>
</dbReference>